<dbReference type="RefSeq" id="WP_009137234.1">
    <property type="nucleotide sequence ID" value="NZ_JH594596.1"/>
</dbReference>
<organism evidence="1 2">
    <name type="scientific">Odoribacter laneus YIT 12061</name>
    <dbReference type="NCBI Taxonomy" id="742817"/>
    <lineage>
        <taxon>Bacteria</taxon>
        <taxon>Pseudomonadati</taxon>
        <taxon>Bacteroidota</taxon>
        <taxon>Bacteroidia</taxon>
        <taxon>Bacteroidales</taxon>
        <taxon>Odoribacteraceae</taxon>
        <taxon>Odoribacter</taxon>
    </lineage>
</organism>
<dbReference type="PATRIC" id="fig|742817.3.peg.2229"/>
<accession>H1DI58</accession>
<dbReference type="SMART" id="SM00028">
    <property type="entry name" value="TPR"/>
    <property type="match status" value="2"/>
</dbReference>
<evidence type="ECO:0000313" key="2">
    <source>
        <dbReference type="Proteomes" id="UP000004892"/>
    </source>
</evidence>
<keyword evidence="2" id="KW-1185">Reference proteome</keyword>
<proteinExistence type="predicted"/>
<dbReference type="SUPFAM" id="SSF48452">
    <property type="entry name" value="TPR-like"/>
    <property type="match status" value="1"/>
</dbReference>
<evidence type="ECO:0008006" key="3">
    <source>
        <dbReference type="Google" id="ProtNLM"/>
    </source>
</evidence>
<dbReference type="InterPro" id="IPR011990">
    <property type="entry name" value="TPR-like_helical_dom_sf"/>
</dbReference>
<dbReference type="STRING" id="742817.HMPREF9449_02087"/>
<dbReference type="EMBL" id="ADMC01000025">
    <property type="protein sequence ID" value="EHP46470.1"/>
    <property type="molecule type" value="Genomic_DNA"/>
</dbReference>
<sequence>MKQKLQSPAKCQLTPDEERIKNTEENIIRYKQKITKRPNTYLPKLAESYYYLASLYWEKSEEYDKIEKLLLKALEYYENYSGRKQNIPLDKISVLGKLLELYNRTNRLECSEQMLFRMLEIYKMLAQTNWLIFSEDVSVMEWRLGNLYFDMKRPVQAEQMYLAALKTRAEFDREDIYRYRSGTAQFQRNLGELYESHLHDYSKAEKCYLKSVEILQELCENIYERCNYIRPLIYSFYLLADLYKNKGEQAKADQCNAKAEILKKELE</sequence>
<dbReference type="GeneID" id="98069644"/>
<dbReference type="HOGENOM" id="CLU_1041471_0_0_10"/>
<dbReference type="AlphaFoldDB" id="H1DI58"/>
<dbReference type="InterPro" id="IPR019734">
    <property type="entry name" value="TPR_rpt"/>
</dbReference>
<evidence type="ECO:0000313" key="1">
    <source>
        <dbReference type="EMBL" id="EHP46470.1"/>
    </source>
</evidence>
<reference evidence="1 2" key="1">
    <citation type="submission" date="2012-01" db="EMBL/GenBank/DDBJ databases">
        <title>The Genome Sequence of Odoribacter laneus YIT 12061.</title>
        <authorList>
            <consortium name="The Broad Institute Genome Sequencing Platform"/>
            <person name="Earl A."/>
            <person name="Ward D."/>
            <person name="Feldgarden M."/>
            <person name="Gevers D."/>
            <person name="Morotomi M."/>
            <person name="Young S.K."/>
            <person name="Zeng Q."/>
            <person name="Gargeya S."/>
            <person name="Fitzgerald M."/>
            <person name="Haas B."/>
            <person name="Abouelleil A."/>
            <person name="Alvarado L."/>
            <person name="Arachchi H.M."/>
            <person name="Berlin A."/>
            <person name="Chapman S.B."/>
            <person name="Gearin G."/>
            <person name="Goldberg J."/>
            <person name="Griggs A."/>
            <person name="Gujja S."/>
            <person name="Hansen M."/>
            <person name="Heiman D."/>
            <person name="Howarth C."/>
            <person name="Larimer J."/>
            <person name="Lui A."/>
            <person name="MacDonald P.J.P."/>
            <person name="McCowen C."/>
            <person name="Montmayeur A."/>
            <person name="Murphy C."/>
            <person name="Neiman D."/>
            <person name="Pearson M."/>
            <person name="Priest M."/>
            <person name="Roberts A."/>
            <person name="Saif S."/>
            <person name="Shea T."/>
            <person name="Sisk P."/>
            <person name="Stolte C."/>
            <person name="Sykes S."/>
            <person name="Wortman J."/>
            <person name="Nusbaum C."/>
            <person name="Birren B."/>
        </authorList>
    </citation>
    <scope>NUCLEOTIDE SEQUENCE [LARGE SCALE GENOMIC DNA]</scope>
    <source>
        <strain evidence="1 2">YIT 12061</strain>
    </source>
</reference>
<dbReference type="Proteomes" id="UP000004892">
    <property type="component" value="Unassembled WGS sequence"/>
</dbReference>
<dbReference type="Gene3D" id="1.25.40.10">
    <property type="entry name" value="Tetratricopeptide repeat domain"/>
    <property type="match status" value="2"/>
</dbReference>
<gene>
    <name evidence="1" type="ORF">HMPREF9449_02087</name>
</gene>
<comment type="caution">
    <text evidence="1">The sequence shown here is derived from an EMBL/GenBank/DDBJ whole genome shotgun (WGS) entry which is preliminary data.</text>
</comment>
<dbReference type="eggNOG" id="COG0457">
    <property type="taxonomic scope" value="Bacteria"/>
</dbReference>
<name>H1DI58_9BACT</name>
<protein>
    <recommendedName>
        <fullName evidence="3">Tetratricopeptide repeat protein</fullName>
    </recommendedName>
</protein>